<dbReference type="Proteomes" id="UP001199816">
    <property type="component" value="Unassembled WGS sequence"/>
</dbReference>
<organism evidence="1 2">
    <name type="scientific">Niabella pedocola</name>
    <dbReference type="NCBI Taxonomy" id="1752077"/>
    <lineage>
        <taxon>Bacteria</taxon>
        <taxon>Pseudomonadati</taxon>
        <taxon>Bacteroidota</taxon>
        <taxon>Chitinophagia</taxon>
        <taxon>Chitinophagales</taxon>
        <taxon>Chitinophagaceae</taxon>
        <taxon>Niabella</taxon>
    </lineage>
</organism>
<sequence>MLNKFLNWVRGKEEPSGQGNPTIEFGRYSDNNKMSGKVRRWKEADSLFKEKDYAASVDAFFDYLKDDAIQNVRYTRNGDTATFELFQGSKIIRGEIRDNRLSADVKLALMAEPSVPVMRRLLEMNFGLYYSRFALNNNELCMRFDTDLSTANPNKLYYGLKELATKSDKQDDLLIEDFSHLAAVDQDHITPLSEKEKQVKYDFLMRWIDEILEKIGGVDADKFSGGISYLLLSLVYRIDFLITPEGQLLNLLEKVGAIYFKKDERSIVDKNRDMIEAFRELKAKPREEIFKNLFRSKYTFSIVTPQVHKVMADAIHEANENMLWYRDNGYEYFANKLMEYGLSYCQYSYSLPRPITLLVSLFMQVNYPSFFNALGYAEDLYDPASGRFKEDTIIRYIRAVEAQWKERYPYMSFRTEGLNFSGLLAFNYSFTTQIEKLNMDVPA</sequence>
<dbReference type="EMBL" id="JAJNEC010000005">
    <property type="protein sequence ID" value="MCD2424200.1"/>
    <property type="molecule type" value="Genomic_DNA"/>
</dbReference>
<dbReference type="Gene3D" id="3.30.1460.10">
    <property type="match status" value="1"/>
</dbReference>
<evidence type="ECO:0000313" key="1">
    <source>
        <dbReference type="EMBL" id="MCD2424200.1"/>
    </source>
</evidence>
<name>A0ABS8PSZ1_9BACT</name>
<protein>
    <submittedName>
        <fullName evidence="1">YbjN domain-containing protein</fullName>
    </submittedName>
</protein>
<dbReference type="SUPFAM" id="SSF69635">
    <property type="entry name" value="Type III secretory system chaperone-like"/>
    <property type="match status" value="1"/>
</dbReference>
<proteinExistence type="predicted"/>
<dbReference type="RefSeq" id="WP_231005544.1">
    <property type="nucleotide sequence ID" value="NZ_JAJNEC010000005.1"/>
</dbReference>
<keyword evidence="2" id="KW-1185">Reference proteome</keyword>
<comment type="caution">
    <text evidence="1">The sequence shown here is derived from an EMBL/GenBank/DDBJ whole genome shotgun (WGS) entry which is preliminary data.</text>
</comment>
<accession>A0ABS8PSZ1</accession>
<gene>
    <name evidence="1" type="ORF">LQ567_15575</name>
</gene>
<evidence type="ECO:0000313" key="2">
    <source>
        <dbReference type="Proteomes" id="UP001199816"/>
    </source>
</evidence>
<reference evidence="1 2" key="1">
    <citation type="submission" date="2021-11" db="EMBL/GenBank/DDBJ databases">
        <title>Genomic of Niabella pedocola.</title>
        <authorList>
            <person name="Wu T."/>
        </authorList>
    </citation>
    <scope>NUCLEOTIDE SEQUENCE [LARGE SCALE GENOMIC DNA]</scope>
    <source>
        <strain evidence="1 2">JCM 31011</strain>
    </source>
</reference>